<evidence type="ECO:0000259" key="7">
    <source>
        <dbReference type="Pfam" id="PF09335"/>
    </source>
</evidence>
<feature type="domain" description="VTT" evidence="7">
    <location>
        <begin position="40"/>
        <end position="160"/>
    </location>
</feature>
<evidence type="ECO:0000256" key="4">
    <source>
        <dbReference type="ARBA" id="ARBA00022989"/>
    </source>
</evidence>
<feature type="transmembrane region" description="Helical" evidence="6">
    <location>
        <begin position="108"/>
        <end position="130"/>
    </location>
</feature>
<proteinExistence type="inferred from homology"/>
<keyword evidence="9" id="KW-1185">Reference proteome</keyword>
<keyword evidence="2 6" id="KW-1003">Cell membrane</keyword>
<dbReference type="InterPro" id="IPR015414">
    <property type="entry name" value="TMEM64"/>
</dbReference>
<accession>A0ABW5RF19</accession>
<comment type="caution">
    <text evidence="8">The sequence shown here is derived from an EMBL/GenBank/DDBJ whole genome shotgun (WGS) entry which is preliminary data.</text>
</comment>
<dbReference type="PANTHER" id="PTHR12677">
    <property type="entry name" value="GOLGI APPARATUS MEMBRANE PROTEIN TVP38-RELATED"/>
    <property type="match status" value="1"/>
</dbReference>
<name>A0ABW5RF19_9BACL</name>
<feature type="transmembrane region" description="Helical" evidence="6">
    <location>
        <begin position="53"/>
        <end position="79"/>
    </location>
</feature>
<protein>
    <recommendedName>
        <fullName evidence="6">TVP38/TMEM64 family membrane protein</fullName>
    </recommendedName>
</protein>
<gene>
    <name evidence="8" type="ORF">ACFSUC_17035</name>
</gene>
<evidence type="ECO:0000256" key="5">
    <source>
        <dbReference type="ARBA" id="ARBA00023136"/>
    </source>
</evidence>
<reference evidence="9" key="1">
    <citation type="journal article" date="2019" name="Int. J. Syst. Evol. Microbiol.">
        <title>The Global Catalogue of Microorganisms (GCM) 10K type strain sequencing project: providing services to taxonomists for standard genome sequencing and annotation.</title>
        <authorList>
            <consortium name="The Broad Institute Genomics Platform"/>
            <consortium name="The Broad Institute Genome Sequencing Center for Infectious Disease"/>
            <person name="Wu L."/>
            <person name="Ma J."/>
        </authorList>
    </citation>
    <scope>NUCLEOTIDE SEQUENCE [LARGE SCALE GENOMIC DNA]</scope>
    <source>
        <strain evidence="9">KCTC 33676</strain>
    </source>
</reference>
<evidence type="ECO:0000313" key="9">
    <source>
        <dbReference type="Proteomes" id="UP001597497"/>
    </source>
</evidence>
<evidence type="ECO:0000256" key="2">
    <source>
        <dbReference type="ARBA" id="ARBA00022475"/>
    </source>
</evidence>
<comment type="subcellular location">
    <subcellularLocation>
        <location evidence="1 6">Cell membrane</location>
        <topology evidence="1 6">Multi-pass membrane protein</topology>
    </subcellularLocation>
</comment>
<dbReference type="Pfam" id="PF09335">
    <property type="entry name" value="VTT_dom"/>
    <property type="match status" value="1"/>
</dbReference>
<evidence type="ECO:0000256" key="1">
    <source>
        <dbReference type="ARBA" id="ARBA00004651"/>
    </source>
</evidence>
<keyword evidence="5 6" id="KW-0472">Membrane</keyword>
<dbReference type="RefSeq" id="WP_379930843.1">
    <property type="nucleotide sequence ID" value="NZ_JBHUMM010000043.1"/>
</dbReference>
<dbReference type="PANTHER" id="PTHR12677:SF59">
    <property type="entry name" value="GOLGI APPARATUS MEMBRANE PROTEIN TVP38-RELATED"/>
    <property type="match status" value="1"/>
</dbReference>
<evidence type="ECO:0000256" key="6">
    <source>
        <dbReference type="RuleBase" id="RU366058"/>
    </source>
</evidence>
<dbReference type="Proteomes" id="UP001597497">
    <property type="component" value="Unassembled WGS sequence"/>
</dbReference>
<feature type="transmembrane region" description="Helical" evidence="6">
    <location>
        <begin position="24"/>
        <end position="46"/>
    </location>
</feature>
<sequence length="204" mass="22938">MAVLVISFREPLMDWLQEDRLTDIPIILLVGILFGLVPVVPYGVFAGAVGVKYGFWIGGLLSVVSSTLAGMIMFMVVLMTLSRPSQQKPIQWNSRKWQAFTQLVDQHAFMAILVFRLIPFIPAQLIHIFAAYRNISWVVFLLATFLGKIPVMLVFAFVGEKLTSSLSSALLAIVIYLGFLILVYGLYRMYIMYKLKSASDSKHP</sequence>
<evidence type="ECO:0000313" key="8">
    <source>
        <dbReference type="EMBL" id="MFD2673281.1"/>
    </source>
</evidence>
<dbReference type="EMBL" id="JBHUMM010000043">
    <property type="protein sequence ID" value="MFD2673281.1"/>
    <property type="molecule type" value="Genomic_DNA"/>
</dbReference>
<comment type="similarity">
    <text evidence="6">Belongs to the TVP38/TMEM64 family.</text>
</comment>
<feature type="transmembrane region" description="Helical" evidence="6">
    <location>
        <begin position="165"/>
        <end position="187"/>
    </location>
</feature>
<keyword evidence="4 6" id="KW-1133">Transmembrane helix</keyword>
<organism evidence="8 9">
    <name type="scientific">Marinicrinis sediminis</name>
    <dbReference type="NCBI Taxonomy" id="1652465"/>
    <lineage>
        <taxon>Bacteria</taxon>
        <taxon>Bacillati</taxon>
        <taxon>Bacillota</taxon>
        <taxon>Bacilli</taxon>
        <taxon>Bacillales</taxon>
        <taxon>Paenibacillaceae</taxon>
    </lineage>
</organism>
<feature type="transmembrane region" description="Helical" evidence="6">
    <location>
        <begin position="137"/>
        <end position="159"/>
    </location>
</feature>
<evidence type="ECO:0000256" key="3">
    <source>
        <dbReference type="ARBA" id="ARBA00022692"/>
    </source>
</evidence>
<keyword evidence="3 6" id="KW-0812">Transmembrane</keyword>
<dbReference type="InterPro" id="IPR032816">
    <property type="entry name" value="VTT_dom"/>
</dbReference>